<dbReference type="Pfam" id="PF00933">
    <property type="entry name" value="Glyco_hydro_3"/>
    <property type="match status" value="1"/>
</dbReference>
<protein>
    <submittedName>
        <fullName evidence="6">Glycoside hydrolase family 3 protein</fullName>
    </submittedName>
</protein>
<dbReference type="Pfam" id="PF14310">
    <property type="entry name" value="Fn3-like"/>
    <property type="match status" value="1"/>
</dbReference>
<organism evidence="6 7">
    <name type="scientific">Nesterenkonia rhizosphaerae</name>
    <dbReference type="NCBI Taxonomy" id="1348272"/>
    <lineage>
        <taxon>Bacteria</taxon>
        <taxon>Bacillati</taxon>
        <taxon>Actinomycetota</taxon>
        <taxon>Actinomycetes</taxon>
        <taxon>Micrococcales</taxon>
        <taxon>Micrococcaceae</taxon>
        <taxon>Nesterenkonia</taxon>
    </lineage>
</organism>
<keyword evidence="4" id="KW-0812">Transmembrane</keyword>
<evidence type="ECO:0000256" key="1">
    <source>
        <dbReference type="ARBA" id="ARBA00005336"/>
    </source>
</evidence>
<dbReference type="SMART" id="SM01217">
    <property type="entry name" value="Fn3_like"/>
    <property type="match status" value="1"/>
</dbReference>
<evidence type="ECO:0000256" key="4">
    <source>
        <dbReference type="SAM" id="Phobius"/>
    </source>
</evidence>
<dbReference type="PANTHER" id="PTHR42715:SF10">
    <property type="entry name" value="BETA-GLUCOSIDASE"/>
    <property type="match status" value="1"/>
</dbReference>
<sequence length="994" mass="108690">MEEPNQDSAQAEPREKKGRRKERRPMSNKKFLSIWTPVLAVVLIVILGANIALNIFHNWVASQLGIGTWEVTNSEEAEDWDLEYNQASYSSLDEARDAASELVQEIAAEGITLLKNSEDTLPISAGAVTLFGRTAAEPVYGGSGSGSVDASAAVDVRGGLEYAGFDINTTVYDELADFAENAPRTDIVMDEPDESEYAVGEMPAADYSEAAVDSFADYNDAAIVVFGRGGGEGGDLATDMDGWDENYVEGQHELMLNLDEQQTLQLAKEHFDTVIVVINSSNIMELGELEDDADVDAILWTGGPGETGFNALGEVLTGEVNPSGRTVDLWSRDFTADPTFVNFGRWEYTNIDDSNASTLQQPSHAAMDNGAFFVEYEEGIYYGYRYYETAAEEGALNYDDAVVYPFGFGLSYTSFDWELTSSTTGDVDGTIEVQVQVTNTGETAGRDVVQLYYTAPYTPGGIEKSHVELADFAKTSLLEPGESETVTLELAVEDMASYDYQDAQAWVLEEGSYELSVRTDSHTVAEGTEAVQYQVDETVVYGEDAPRSTDETVATNRFDVVSEHFSGSADGEGAHLLSREDFAGTFPTAPDASDQEAADYIIEGYQHFDVDAAADASDAQMPTTGADNGLTLIDMRGLDYNDPQWEDLLDQLDVHEMTTMLLNGAYNTEAVPSIAKPRTNDVDGPHGFTSFINDDFKGAAYPSAPLIAATWDKDLVYRMGEMMGEEALQMGISGWYAPGVNLHRSPFAGRNFEYFSEDPTISGVLGAEVVSGAASRGLYAYTKHFAMNDQENGRVDNGIATWADEQTIREIYLKPFEMIVKNASAPMTYIADEDGNHAETEIGSTAMMSSFNRIGPYWAGGYPALMDDVLRKEWGFEGMVITDFNLYGYMSPDQSIAAGTDHQLVFAPMKQFEDTSSAEAVDNIRQATHNILYTVVNSNAMNGLGPDAEVSYTPAAWEIIRWIVTAVLSLLWIIGLVWVIRRVRKHGNEESATA</sequence>
<name>A0ABP9FX53_9MICC</name>
<evidence type="ECO:0000313" key="6">
    <source>
        <dbReference type="EMBL" id="GAA4920641.1"/>
    </source>
</evidence>
<feature type="region of interest" description="Disordered" evidence="3">
    <location>
        <begin position="1"/>
        <end position="24"/>
    </location>
</feature>
<dbReference type="PRINTS" id="PR00133">
    <property type="entry name" value="GLHYDRLASE3"/>
</dbReference>
<keyword evidence="7" id="KW-1185">Reference proteome</keyword>
<evidence type="ECO:0000256" key="2">
    <source>
        <dbReference type="ARBA" id="ARBA00022801"/>
    </source>
</evidence>
<dbReference type="SUPFAM" id="SSF51445">
    <property type="entry name" value="(Trans)glycosidases"/>
    <property type="match status" value="1"/>
</dbReference>
<accession>A0ABP9FX53</accession>
<feature type="domain" description="Fibronectin type III-like" evidence="5">
    <location>
        <begin position="447"/>
        <end position="521"/>
    </location>
</feature>
<evidence type="ECO:0000313" key="7">
    <source>
        <dbReference type="Proteomes" id="UP001500368"/>
    </source>
</evidence>
<dbReference type="InterPro" id="IPR001764">
    <property type="entry name" value="Glyco_hydro_3_N"/>
</dbReference>
<dbReference type="EMBL" id="BAABLW010000007">
    <property type="protein sequence ID" value="GAA4920641.1"/>
    <property type="molecule type" value="Genomic_DNA"/>
</dbReference>
<gene>
    <name evidence="6" type="ORF">GCM10025790_15930</name>
</gene>
<dbReference type="GO" id="GO:0016787">
    <property type="term" value="F:hydrolase activity"/>
    <property type="evidence" value="ECO:0007669"/>
    <property type="project" value="UniProtKB-KW"/>
</dbReference>
<dbReference type="InterPro" id="IPR026891">
    <property type="entry name" value="Fn3-like"/>
</dbReference>
<dbReference type="InterPro" id="IPR013783">
    <property type="entry name" value="Ig-like_fold"/>
</dbReference>
<dbReference type="Gene3D" id="3.20.20.300">
    <property type="entry name" value="Glycoside hydrolase, family 3, N-terminal domain"/>
    <property type="match status" value="1"/>
</dbReference>
<keyword evidence="2 6" id="KW-0378">Hydrolase</keyword>
<dbReference type="RefSeq" id="WP_345477518.1">
    <property type="nucleotide sequence ID" value="NZ_BAABLW010000007.1"/>
</dbReference>
<keyword evidence="4" id="KW-1133">Transmembrane helix</keyword>
<evidence type="ECO:0000256" key="3">
    <source>
        <dbReference type="SAM" id="MobiDB-lite"/>
    </source>
</evidence>
<dbReference type="InterPro" id="IPR036962">
    <property type="entry name" value="Glyco_hydro_3_N_sf"/>
</dbReference>
<proteinExistence type="inferred from homology"/>
<comment type="similarity">
    <text evidence="1">Belongs to the glycosyl hydrolase 3 family.</text>
</comment>
<dbReference type="SUPFAM" id="SSF52279">
    <property type="entry name" value="Beta-D-glucan exohydrolase, C-terminal domain"/>
    <property type="match status" value="1"/>
</dbReference>
<feature type="transmembrane region" description="Helical" evidence="4">
    <location>
        <begin position="959"/>
        <end position="980"/>
    </location>
</feature>
<reference evidence="7" key="1">
    <citation type="journal article" date="2019" name="Int. J. Syst. Evol. Microbiol.">
        <title>The Global Catalogue of Microorganisms (GCM) 10K type strain sequencing project: providing services to taxonomists for standard genome sequencing and annotation.</title>
        <authorList>
            <consortium name="The Broad Institute Genomics Platform"/>
            <consortium name="The Broad Institute Genome Sequencing Center for Infectious Disease"/>
            <person name="Wu L."/>
            <person name="Ma J."/>
        </authorList>
    </citation>
    <scope>NUCLEOTIDE SEQUENCE [LARGE SCALE GENOMIC DNA]</scope>
    <source>
        <strain evidence="7">JCM 19129</strain>
    </source>
</reference>
<comment type="caution">
    <text evidence="6">The sequence shown here is derived from an EMBL/GenBank/DDBJ whole genome shotgun (WGS) entry which is preliminary data.</text>
</comment>
<dbReference type="PANTHER" id="PTHR42715">
    <property type="entry name" value="BETA-GLUCOSIDASE"/>
    <property type="match status" value="1"/>
</dbReference>
<evidence type="ECO:0000259" key="5">
    <source>
        <dbReference type="SMART" id="SM01217"/>
    </source>
</evidence>
<dbReference type="Pfam" id="PF01915">
    <property type="entry name" value="Glyco_hydro_3_C"/>
    <property type="match status" value="1"/>
</dbReference>
<dbReference type="InterPro" id="IPR050288">
    <property type="entry name" value="Cellulose_deg_GH3"/>
</dbReference>
<dbReference type="Gene3D" id="3.40.50.1700">
    <property type="entry name" value="Glycoside hydrolase family 3 C-terminal domain"/>
    <property type="match status" value="1"/>
</dbReference>
<dbReference type="Proteomes" id="UP001500368">
    <property type="component" value="Unassembled WGS sequence"/>
</dbReference>
<dbReference type="InterPro" id="IPR002772">
    <property type="entry name" value="Glyco_hydro_3_C"/>
</dbReference>
<keyword evidence="4" id="KW-0472">Membrane</keyword>
<dbReference type="InterPro" id="IPR017853">
    <property type="entry name" value="GH"/>
</dbReference>
<dbReference type="InterPro" id="IPR036881">
    <property type="entry name" value="Glyco_hydro_3_C_sf"/>
</dbReference>
<feature type="transmembrane region" description="Helical" evidence="4">
    <location>
        <begin position="31"/>
        <end position="53"/>
    </location>
</feature>
<dbReference type="Gene3D" id="2.60.40.10">
    <property type="entry name" value="Immunoglobulins"/>
    <property type="match status" value="1"/>
</dbReference>